<gene>
    <name evidence="1" type="ORF">A3B85_02300</name>
</gene>
<organism evidence="1 2">
    <name type="scientific">Candidatus Nomurabacteria bacterium RIFCSPHIGHO2_02_FULL_37_13</name>
    <dbReference type="NCBI Taxonomy" id="1801750"/>
    <lineage>
        <taxon>Bacteria</taxon>
        <taxon>Candidatus Nomuraibacteriota</taxon>
    </lineage>
</organism>
<sequence>MLKEIQRGAEKAFLSVDESLRDEISVRFIQFFLQLGPGHGLKTNRARGWANRFNDYLIEGRKAPCSFFGRGILDGYKIHVKGEEFLAKDGGGVFVCNHPADGPLRGVWIMFALNPVVAEVQDWQGCYEARWIQKEVDEDKIIFKTPMGIQRRRYSEMIKTSCEAVNIDLNGSLAKHKRALLDMQKWLKRGGPLVLCPESTTSKTLVRGRPEAGRLLWSLTKDGYPVWPVGLWHERDTLTLNFGNNIDLANSVKNGGGENCKINLGQKIADIVMSEIAKLLPEERRGVYRKII</sequence>
<dbReference type="SUPFAM" id="SSF69593">
    <property type="entry name" value="Glycerol-3-phosphate (1)-acyltransferase"/>
    <property type="match status" value="1"/>
</dbReference>
<proteinExistence type="predicted"/>
<dbReference type="Proteomes" id="UP000178374">
    <property type="component" value="Unassembled WGS sequence"/>
</dbReference>
<dbReference type="AlphaFoldDB" id="A0A1F6W6S6"/>
<name>A0A1F6W6S6_9BACT</name>
<reference evidence="1 2" key="1">
    <citation type="journal article" date="2016" name="Nat. Commun.">
        <title>Thousands of microbial genomes shed light on interconnected biogeochemical processes in an aquifer system.</title>
        <authorList>
            <person name="Anantharaman K."/>
            <person name="Brown C.T."/>
            <person name="Hug L.A."/>
            <person name="Sharon I."/>
            <person name="Castelle C.J."/>
            <person name="Probst A.J."/>
            <person name="Thomas B.C."/>
            <person name="Singh A."/>
            <person name="Wilkins M.J."/>
            <person name="Karaoz U."/>
            <person name="Brodie E.L."/>
            <person name="Williams K.H."/>
            <person name="Hubbard S.S."/>
            <person name="Banfield J.F."/>
        </authorList>
    </citation>
    <scope>NUCLEOTIDE SEQUENCE [LARGE SCALE GENOMIC DNA]</scope>
</reference>
<evidence type="ECO:0008006" key="3">
    <source>
        <dbReference type="Google" id="ProtNLM"/>
    </source>
</evidence>
<accession>A0A1F6W6S6</accession>
<dbReference type="STRING" id="1801750.A3B85_02300"/>
<dbReference type="EMBL" id="MFUA01000006">
    <property type="protein sequence ID" value="OGI77544.1"/>
    <property type="molecule type" value="Genomic_DNA"/>
</dbReference>
<protein>
    <recommendedName>
        <fullName evidence="3">Phospholipid/glycerol acyltransferase domain-containing protein</fullName>
    </recommendedName>
</protein>
<evidence type="ECO:0000313" key="2">
    <source>
        <dbReference type="Proteomes" id="UP000178374"/>
    </source>
</evidence>
<evidence type="ECO:0000313" key="1">
    <source>
        <dbReference type="EMBL" id="OGI77544.1"/>
    </source>
</evidence>
<comment type="caution">
    <text evidence="1">The sequence shown here is derived from an EMBL/GenBank/DDBJ whole genome shotgun (WGS) entry which is preliminary data.</text>
</comment>